<keyword evidence="1" id="KW-0812">Transmembrane</keyword>
<accession>A0ABT9XLT6</accession>
<evidence type="ECO:0000313" key="3">
    <source>
        <dbReference type="Proteomes" id="UP001232973"/>
    </source>
</evidence>
<evidence type="ECO:0000313" key="2">
    <source>
        <dbReference type="EMBL" id="MDQ0191273.1"/>
    </source>
</evidence>
<proteinExistence type="predicted"/>
<keyword evidence="1" id="KW-0472">Membrane</keyword>
<feature type="transmembrane region" description="Helical" evidence="1">
    <location>
        <begin position="15"/>
        <end position="34"/>
    </location>
</feature>
<reference evidence="2 3" key="1">
    <citation type="submission" date="2023-07" db="EMBL/GenBank/DDBJ databases">
        <title>Genomic Encyclopedia of Type Strains, Phase IV (KMG-IV): sequencing the most valuable type-strain genomes for metagenomic binning, comparative biology and taxonomic classification.</title>
        <authorList>
            <person name="Goeker M."/>
        </authorList>
    </citation>
    <scope>NUCLEOTIDE SEQUENCE [LARGE SCALE GENOMIC DNA]</scope>
    <source>
        <strain evidence="2 3">DSM 4006</strain>
    </source>
</reference>
<dbReference type="EMBL" id="JAUSTP010000036">
    <property type="protein sequence ID" value="MDQ0191273.1"/>
    <property type="molecule type" value="Genomic_DNA"/>
</dbReference>
<dbReference type="Proteomes" id="UP001232973">
    <property type="component" value="Unassembled WGS sequence"/>
</dbReference>
<gene>
    <name evidence="2" type="ORF">J2S03_003142</name>
</gene>
<evidence type="ECO:0000256" key="1">
    <source>
        <dbReference type="SAM" id="Phobius"/>
    </source>
</evidence>
<dbReference type="RefSeq" id="WP_274455125.1">
    <property type="nucleotide sequence ID" value="NZ_CP067097.1"/>
</dbReference>
<protein>
    <submittedName>
        <fullName evidence="2">Uncharacterized protein</fullName>
    </submittedName>
</protein>
<keyword evidence="1" id="KW-1133">Transmembrane helix</keyword>
<comment type="caution">
    <text evidence="2">The sequence shown here is derived from an EMBL/GenBank/DDBJ whole genome shotgun (WGS) entry which is preliminary data.</text>
</comment>
<name>A0ABT9XLT6_9BACL</name>
<keyword evidence="3" id="KW-1185">Reference proteome</keyword>
<organism evidence="2 3">
    <name type="scientific">Alicyclobacillus cycloheptanicus</name>
    <dbReference type="NCBI Taxonomy" id="1457"/>
    <lineage>
        <taxon>Bacteria</taxon>
        <taxon>Bacillati</taxon>
        <taxon>Bacillota</taxon>
        <taxon>Bacilli</taxon>
        <taxon>Bacillales</taxon>
        <taxon>Alicyclobacillaceae</taxon>
        <taxon>Alicyclobacillus</taxon>
    </lineage>
</organism>
<sequence>MSGVIVNVPDPYKEIAAGIEFVLFALLFWFLLYVGSRNRALSFDEDALVFPKTRIRADEIKHIYIQERWPNFTVFFKGKYKVPISVAFKKCDMDEILSELRQWTWRNGVETKTDLGWRRKRSNKQN</sequence>